<dbReference type="GeneID" id="20313423"/>
<dbReference type="InParanoid" id="H6CAP3"/>
<dbReference type="CDD" id="cd18186">
    <property type="entry name" value="BTB_POZ_ZBTB_KLHL-like"/>
    <property type="match status" value="1"/>
</dbReference>
<sequence length="238" mass="26877">MSGGAPGAKRLLSGPLLTIFVGPEGRCWSLHQNLLAHHAPPFFDDSLAINGDNHHRRMVKDGKLELRDEDPQAFELLVKWLYQGKIDDVSWMPKDIKWDYAFRCQKLYLLCERLGLQELKNQAIDQFRRGCHEAGLVPGPEEMKPIYEKTLPSSPFRKLVSKIAARQIMDPGSERDASAYRDCFAVSPEFAVDVINAIKDGVGGSLFDDPTEGNSCRYHEHRDGETCCKTVKFKEEPS</sequence>
<dbReference type="OrthoDB" id="194443at2759"/>
<accession>H6CAP3</accession>
<keyword evidence="3" id="KW-1185">Reference proteome</keyword>
<dbReference type="Proteomes" id="UP000007304">
    <property type="component" value="Unassembled WGS sequence"/>
</dbReference>
<dbReference type="PANTHER" id="PTHR47843:SF2">
    <property type="entry name" value="BTB DOMAIN-CONTAINING PROTEIN"/>
    <property type="match status" value="1"/>
</dbReference>
<evidence type="ECO:0000313" key="3">
    <source>
        <dbReference type="Proteomes" id="UP000007304"/>
    </source>
</evidence>
<evidence type="ECO:0000313" key="2">
    <source>
        <dbReference type="EMBL" id="EHY60840.1"/>
    </source>
</evidence>
<dbReference type="STRING" id="858893.H6CAP3"/>
<dbReference type="OMA" id="CHEAGLV"/>
<evidence type="ECO:0000259" key="1">
    <source>
        <dbReference type="PROSITE" id="PS50097"/>
    </source>
</evidence>
<dbReference type="PROSITE" id="PS50097">
    <property type="entry name" value="BTB"/>
    <property type="match status" value="1"/>
</dbReference>
<dbReference type="eggNOG" id="ENOG502SIA0">
    <property type="taxonomic scope" value="Eukaryota"/>
</dbReference>
<dbReference type="PANTHER" id="PTHR47843">
    <property type="entry name" value="BTB DOMAIN-CONTAINING PROTEIN-RELATED"/>
    <property type="match status" value="1"/>
</dbReference>
<feature type="domain" description="BTB" evidence="1">
    <location>
        <begin position="15"/>
        <end position="90"/>
    </location>
</feature>
<dbReference type="InterPro" id="IPR000210">
    <property type="entry name" value="BTB/POZ_dom"/>
</dbReference>
<dbReference type="Gene3D" id="3.30.710.10">
    <property type="entry name" value="Potassium Channel Kv1.1, Chain A"/>
    <property type="match status" value="1"/>
</dbReference>
<organism evidence="2 3">
    <name type="scientific">Exophiala dermatitidis (strain ATCC 34100 / CBS 525.76 / NIH/UT8656)</name>
    <name type="common">Black yeast</name>
    <name type="synonym">Wangiella dermatitidis</name>
    <dbReference type="NCBI Taxonomy" id="858893"/>
    <lineage>
        <taxon>Eukaryota</taxon>
        <taxon>Fungi</taxon>
        <taxon>Dikarya</taxon>
        <taxon>Ascomycota</taxon>
        <taxon>Pezizomycotina</taxon>
        <taxon>Eurotiomycetes</taxon>
        <taxon>Chaetothyriomycetidae</taxon>
        <taxon>Chaetothyriales</taxon>
        <taxon>Herpotrichiellaceae</taxon>
        <taxon>Exophiala</taxon>
    </lineage>
</organism>
<dbReference type="EMBL" id="JH226137">
    <property type="protein sequence ID" value="EHY60840.1"/>
    <property type="molecule type" value="Genomic_DNA"/>
</dbReference>
<reference evidence="2" key="1">
    <citation type="submission" date="2011-07" db="EMBL/GenBank/DDBJ databases">
        <title>The Genome Sequence of Exophiala (Wangiella) dermatitidis NIH/UT8656.</title>
        <authorList>
            <consortium name="The Broad Institute Genome Sequencing Platform"/>
            <person name="Cuomo C."/>
            <person name="Wang Z."/>
            <person name="Hunicke-Smith S."/>
            <person name="Szanislo P.J."/>
            <person name="Earl A."/>
            <person name="Young S.K."/>
            <person name="Zeng Q."/>
            <person name="Gargeya S."/>
            <person name="Fitzgerald M."/>
            <person name="Haas B."/>
            <person name="Abouelleil A."/>
            <person name="Alvarado L."/>
            <person name="Arachchi H.M."/>
            <person name="Berlin A."/>
            <person name="Brown A."/>
            <person name="Chapman S.B."/>
            <person name="Chen Z."/>
            <person name="Dunbar C."/>
            <person name="Freedman E."/>
            <person name="Gearin G."/>
            <person name="Gellesch M."/>
            <person name="Goldberg J."/>
            <person name="Griggs A."/>
            <person name="Gujja S."/>
            <person name="Heiman D."/>
            <person name="Howarth C."/>
            <person name="Larson L."/>
            <person name="Lui A."/>
            <person name="MacDonald P.J.P."/>
            <person name="Montmayeur A."/>
            <person name="Murphy C."/>
            <person name="Neiman D."/>
            <person name="Pearson M."/>
            <person name="Priest M."/>
            <person name="Roberts A."/>
            <person name="Saif S."/>
            <person name="Shea T."/>
            <person name="Shenoy N."/>
            <person name="Sisk P."/>
            <person name="Stolte C."/>
            <person name="Sykes S."/>
            <person name="Wortman J."/>
            <person name="Nusbaum C."/>
            <person name="Birren B."/>
        </authorList>
    </citation>
    <scope>NUCLEOTIDE SEQUENCE</scope>
    <source>
        <strain evidence="2">NIH/UT8656</strain>
    </source>
</reference>
<dbReference type="AlphaFoldDB" id="H6CAP3"/>
<gene>
    <name evidence="2" type="ORF">HMPREF1120_08784</name>
</gene>
<name>H6CAP3_EXODN</name>
<protein>
    <recommendedName>
        <fullName evidence="1">BTB domain-containing protein</fullName>
    </recommendedName>
</protein>
<dbReference type="RefSeq" id="XP_009161301.1">
    <property type="nucleotide sequence ID" value="XM_009163053.1"/>
</dbReference>
<dbReference type="VEuPathDB" id="FungiDB:HMPREF1120_08784"/>
<dbReference type="SUPFAM" id="SSF54695">
    <property type="entry name" value="POZ domain"/>
    <property type="match status" value="1"/>
</dbReference>
<dbReference type="InterPro" id="IPR011333">
    <property type="entry name" value="SKP1/BTB/POZ_sf"/>
</dbReference>
<proteinExistence type="predicted"/>
<dbReference type="HOGENOM" id="CLU_068279_4_0_1"/>